<feature type="transmembrane region" description="Helical" evidence="6">
    <location>
        <begin position="37"/>
        <end position="60"/>
    </location>
</feature>
<keyword evidence="8" id="KW-1185">Reference proteome</keyword>
<evidence type="ECO:0000256" key="6">
    <source>
        <dbReference type="SAM" id="Phobius"/>
    </source>
</evidence>
<feature type="transmembrane region" description="Helical" evidence="6">
    <location>
        <begin position="144"/>
        <end position="165"/>
    </location>
</feature>
<keyword evidence="2" id="KW-1003">Cell membrane</keyword>
<evidence type="ECO:0008006" key="9">
    <source>
        <dbReference type="Google" id="ProtNLM"/>
    </source>
</evidence>
<dbReference type="GO" id="GO:0015171">
    <property type="term" value="F:amino acid transmembrane transporter activity"/>
    <property type="evidence" value="ECO:0007669"/>
    <property type="project" value="TreeGrafter"/>
</dbReference>
<keyword evidence="3 6" id="KW-0812">Transmembrane</keyword>
<evidence type="ECO:0000256" key="3">
    <source>
        <dbReference type="ARBA" id="ARBA00022692"/>
    </source>
</evidence>
<dbReference type="OrthoDB" id="7659099at2"/>
<keyword evidence="4 6" id="KW-1133">Transmembrane helix</keyword>
<dbReference type="PANTHER" id="PTHR30086">
    <property type="entry name" value="ARGININE EXPORTER PROTEIN ARGO"/>
    <property type="match status" value="1"/>
</dbReference>
<comment type="caution">
    <text evidence="7">The sequence shown here is derived from an EMBL/GenBank/DDBJ whole genome shotgun (WGS) entry which is preliminary data.</text>
</comment>
<sequence length="205" mass="21553">MISLILTAWAALATAAISPGPNLVAVASRGLGSGRNAALIVAAGLACGAFLWSFLTAVGLGTLFEAYPVLLHVMGLFGGAYLLWLGVKGWRAALTGKGGQIAPSKGRGVWQDFLHGLTVTSTNPKVALLWASLSTFVGPAITDWSLLFLFTTGSAVIIFAIYGTYGWLFSTGRARGLYRKFQKTSEALFGTLFGGLGIFMMNRAL</sequence>
<evidence type="ECO:0000313" key="8">
    <source>
        <dbReference type="Proteomes" id="UP000050471"/>
    </source>
</evidence>
<dbReference type="RefSeq" id="WP_055190092.1">
    <property type="nucleotide sequence ID" value="NZ_FPBS01000022.1"/>
</dbReference>
<dbReference type="GO" id="GO:0005886">
    <property type="term" value="C:plasma membrane"/>
    <property type="evidence" value="ECO:0007669"/>
    <property type="project" value="UniProtKB-SubCell"/>
</dbReference>
<dbReference type="EMBL" id="LKBA01000006">
    <property type="protein sequence ID" value="KPN63592.1"/>
    <property type="molecule type" value="Genomic_DNA"/>
</dbReference>
<accession>A0A0P7KJ00</accession>
<evidence type="ECO:0000256" key="5">
    <source>
        <dbReference type="ARBA" id="ARBA00023136"/>
    </source>
</evidence>
<dbReference type="InterPro" id="IPR001123">
    <property type="entry name" value="LeuE-type"/>
</dbReference>
<organism evidence="7 8">
    <name type="scientific">Aliiroseovarius crassostreae</name>
    <dbReference type="NCBI Taxonomy" id="154981"/>
    <lineage>
        <taxon>Bacteria</taxon>
        <taxon>Pseudomonadati</taxon>
        <taxon>Pseudomonadota</taxon>
        <taxon>Alphaproteobacteria</taxon>
        <taxon>Rhodobacterales</taxon>
        <taxon>Paracoccaceae</taxon>
        <taxon>Aliiroseovarius</taxon>
    </lineage>
</organism>
<name>A0A0P7KJ00_9RHOB</name>
<dbReference type="STRING" id="154981.AKJ29_13235"/>
<proteinExistence type="predicted"/>
<evidence type="ECO:0000313" key="7">
    <source>
        <dbReference type="EMBL" id="KPN63592.1"/>
    </source>
</evidence>
<reference evidence="7 8" key="1">
    <citation type="submission" date="2015-09" db="EMBL/GenBank/DDBJ databases">
        <title>Draft genome sequence of Aliiroseovarius crassostreae CV919-312TSm, the causative agent of Roseovarius Oyster Disease (formerly Juvenile Oyster Disease).</title>
        <authorList>
            <person name="Kessner L."/>
            <person name="Spinard E."/>
            <person name="Nelson D."/>
        </authorList>
    </citation>
    <scope>NUCLEOTIDE SEQUENCE [LARGE SCALE GENOMIC DNA]</scope>
    <source>
        <strain evidence="7 8">CV919-312</strain>
    </source>
</reference>
<keyword evidence="5 6" id="KW-0472">Membrane</keyword>
<evidence type="ECO:0000256" key="2">
    <source>
        <dbReference type="ARBA" id="ARBA00022475"/>
    </source>
</evidence>
<comment type="subcellular location">
    <subcellularLocation>
        <location evidence="1">Cell membrane</location>
        <topology evidence="1">Multi-pass membrane protein</topology>
    </subcellularLocation>
</comment>
<gene>
    <name evidence="7" type="ORF">AKJ29_13235</name>
</gene>
<feature type="transmembrane region" description="Helical" evidence="6">
    <location>
        <begin position="186"/>
        <end position="204"/>
    </location>
</feature>
<dbReference type="Pfam" id="PF01810">
    <property type="entry name" value="LysE"/>
    <property type="match status" value="1"/>
</dbReference>
<feature type="transmembrane region" description="Helical" evidence="6">
    <location>
        <begin position="67"/>
        <end position="87"/>
    </location>
</feature>
<evidence type="ECO:0000256" key="1">
    <source>
        <dbReference type="ARBA" id="ARBA00004651"/>
    </source>
</evidence>
<dbReference type="PANTHER" id="PTHR30086:SF20">
    <property type="entry name" value="ARGININE EXPORTER PROTEIN ARGO-RELATED"/>
    <property type="match status" value="1"/>
</dbReference>
<evidence type="ECO:0000256" key="4">
    <source>
        <dbReference type="ARBA" id="ARBA00022989"/>
    </source>
</evidence>
<dbReference type="Proteomes" id="UP000050471">
    <property type="component" value="Unassembled WGS sequence"/>
</dbReference>
<protein>
    <recommendedName>
        <fullName evidence="9">Lysine transporter LysE</fullName>
    </recommendedName>
</protein>
<dbReference type="AlphaFoldDB" id="A0A0P7KJ00"/>